<evidence type="ECO:0000259" key="1">
    <source>
        <dbReference type="Pfam" id="PF00931"/>
    </source>
</evidence>
<keyword evidence="3" id="KW-1185">Reference proteome</keyword>
<feature type="domain" description="NB-ARC" evidence="1">
    <location>
        <begin position="754"/>
        <end position="896"/>
    </location>
</feature>
<sequence length="1062" mass="121591">MAADLEDRLRRVLLRAQVILDEAMTRNLTNQAMLQQLDMLRGVMHRGYYRLDTFKCQHYDEEDTKDEVLSLYKVTSLKGFYSASRNTRILEQLQGAIDDLSSMILDMQELLMFLTCYPRLYRQPYSMHLLLGNCMFGRQMEAETLINFLLYEQPHGAEELLEVLPIVGPGGVGKSTLVSHVLKDERVCNHFSEILFSHDCGFTDDELAVSFREVCAARNHQNQASNSKKGGGSLVVVELAEDINEDAWNRLYSASKRSMPAGSKVIVTSRSEKIIRFGTTRALSLDHLSHETYWYLFKTLAFGSMHPEAYRRHMHLAMEIASSMNRCFISAIITARLLRENFDIHFWYKVMAYLRGFIQTHVSSLDEEVPKLRIEDLMYGSVRPYGKFEVLIWQSQILPYHSYVATCEIQEQKIATSKRKRSAGQFAKCSRWRQAWRLPGDFASPPPPPRATTAGRVVAKCPALDSVRLGRPAAASGGLARGPRRPAPYNKLAHRRKLPRRGPAGGGDQFVDQALAFGFSGLHPPTPVEPRSPHIPKAQLQSWLRDMSFHLTASLVHSPLHLLCYTQMEALLSAILGELTARSIKLLISKISKPNVPDMEDRLHHVLLRAQVIIDEAMGRHITNQAMLCQLDMLRDAMHRGSYTLDTFRYKSHEEGPNDMAVSRCPSLGRVNSLKSFCFSSRDTPILEKLQEVLDDLSSMILDMQEFVVFLMSYPRRYHQPYSMHLLLHNCMFGYQMEAELVINFLLHRQSHGTQELEVLPIFGPGKVGKSTLVAHVCKDERVRAHFTEILFLRDCGFSGDELATFRQGCAMRHQNRASNWNKDERLVVVVELHGDLNEDEWSKFYSTSKRCLPSGSKILVTSRSEMIVKFGTTQALNLKHLSREAYWYFFKTLTFGSTDPGMHPRLASLAMEIAKLLDGTLFRASITAFVLRENFDISFWCRVLAFLRGLIQKRVSRYGEHPFNLTDQNRPARFRSGTASEDFVIYHQYHQRPPEEEVPKIKIQDVIYGNVKPHGKFEALAWRSPIPPYYSYVYTCEIVELKTTAVKRKRSRSMRDEATLY</sequence>
<reference evidence="2" key="1">
    <citation type="journal article" date="2018" name="DNA Res.">
        <title>Multiple hybrid de novo genome assembly of finger millet, an orphan allotetraploid crop.</title>
        <authorList>
            <person name="Hatakeyama M."/>
            <person name="Aluri S."/>
            <person name="Balachadran M.T."/>
            <person name="Sivarajan S.R."/>
            <person name="Patrignani A."/>
            <person name="Gruter S."/>
            <person name="Poveda L."/>
            <person name="Shimizu-Inatsugi R."/>
            <person name="Baeten J."/>
            <person name="Francoijs K.J."/>
            <person name="Nataraja K.N."/>
            <person name="Reddy Y.A.N."/>
            <person name="Phadnis S."/>
            <person name="Ravikumar R.L."/>
            <person name="Schlapbach R."/>
            <person name="Sreeman S.M."/>
            <person name="Shimizu K.K."/>
        </authorList>
    </citation>
    <scope>NUCLEOTIDE SEQUENCE</scope>
</reference>
<dbReference type="PANTHER" id="PTHR33377:SF92">
    <property type="entry name" value="NB-ARC DOMAIN-CONTAINING PROTEIN"/>
    <property type="match status" value="1"/>
</dbReference>
<feature type="domain" description="NB-ARC" evidence="1">
    <location>
        <begin position="158"/>
        <end position="302"/>
    </location>
</feature>
<evidence type="ECO:0000313" key="3">
    <source>
        <dbReference type="Proteomes" id="UP001054889"/>
    </source>
</evidence>
<proteinExistence type="predicted"/>
<organism evidence="2 3">
    <name type="scientific">Eleusine coracana subsp. coracana</name>
    <dbReference type="NCBI Taxonomy" id="191504"/>
    <lineage>
        <taxon>Eukaryota</taxon>
        <taxon>Viridiplantae</taxon>
        <taxon>Streptophyta</taxon>
        <taxon>Embryophyta</taxon>
        <taxon>Tracheophyta</taxon>
        <taxon>Spermatophyta</taxon>
        <taxon>Magnoliopsida</taxon>
        <taxon>Liliopsida</taxon>
        <taxon>Poales</taxon>
        <taxon>Poaceae</taxon>
        <taxon>PACMAD clade</taxon>
        <taxon>Chloridoideae</taxon>
        <taxon>Cynodonteae</taxon>
        <taxon>Eleusininae</taxon>
        <taxon>Eleusine</taxon>
    </lineage>
</organism>
<dbReference type="InterPro" id="IPR027417">
    <property type="entry name" value="P-loop_NTPase"/>
</dbReference>
<dbReference type="Pfam" id="PF00931">
    <property type="entry name" value="NB-ARC"/>
    <property type="match status" value="2"/>
</dbReference>
<reference evidence="2" key="2">
    <citation type="submission" date="2021-12" db="EMBL/GenBank/DDBJ databases">
        <title>Resequencing data analysis of finger millet.</title>
        <authorList>
            <person name="Hatakeyama M."/>
            <person name="Aluri S."/>
            <person name="Balachadran M.T."/>
            <person name="Sivarajan S.R."/>
            <person name="Poveda L."/>
            <person name="Shimizu-Inatsugi R."/>
            <person name="Schlapbach R."/>
            <person name="Sreeman S.M."/>
            <person name="Shimizu K.K."/>
        </authorList>
    </citation>
    <scope>NUCLEOTIDE SEQUENCE</scope>
</reference>
<dbReference type="Proteomes" id="UP001054889">
    <property type="component" value="Unassembled WGS sequence"/>
</dbReference>
<dbReference type="GO" id="GO:0043531">
    <property type="term" value="F:ADP binding"/>
    <property type="evidence" value="ECO:0007669"/>
    <property type="project" value="InterPro"/>
</dbReference>
<dbReference type="EMBL" id="BQKI01000017">
    <property type="protein sequence ID" value="GJN10457.1"/>
    <property type="molecule type" value="Genomic_DNA"/>
</dbReference>
<dbReference type="PANTHER" id="PTHR33377">
    <property type="entry name" value="OS10G0134700 PROTEIN-RELATED"/>
    <property type="match status" value="1"/>
</dbReference>
<comment type="caution">
    <text evidence="2">The sequence shown here is derived from an EMBL/GenBank/DDBJ whole genome shotgun (WGS) entry which is preliminary data.</text>
</comment>
<name>A0AAV5DIW2_ELECO</name>
<dbReference type="AlphaFoldDB" id="A0AAV5DIW2"/>
<accession>A0AAV5DIW2</accession>
<dbReference type="Gene3D" id="3.40.50.300">
    <property type="entry name" value="P-loop containing nucleotide triphosphate hydrolases"/>
    <property type="match status" value="2"/>
</dbReference>
<dbReference type="SUPFAM" id="SSF52540">
    <property type="entry name" value="P-loop containing nucleoside triphosphate hydrolases"/>
    <property type="match status" value="2"/>
</dbReference>
<protein>
    <recommendedName>
        <fullName evidence="1">NB-ARC domain-containing protein</fullName>
    </recommendedName>
</protein>
<gene>
    <name evidence="2" type="primary">ga28552</name>
    <name evidence="2" type="ORF">PR202_ga28552</name>
</gene>
<evidence type="ECO:0000313" key="2">
    <source>
        <dbReference type="EMBL" id="GJN10457.1"/>
    </source>
</evidence>
<dbReference type="InterPro" id="IPR002182">
    <property type="entry name" value="NB-ARC"/>
</dbReference>